<organism evidence="2 3">
    <name type="scientific">Alkalisalibacterium limincola</name>
    <dbReference type="NCBI Taxonomy" id="2699169"/>
    <lineage>
        <taxon>Bacteria</taxon>
        <taxon>Pseudomonadati</taxon>
        <taxon>Pseudomonadota</taxon>
        <taxon>Gammaproteobacteria</taxon>
        <taxon>Lysobacterales</taxon>
        <taxon>Lysobacteraceae</taxon>
        <taxon>Alkalisalibacterium</taxon>
    </lineage>
</organism>
<evidence type="ECO:0000313" key="2">
    <source>
        <dbReference type="EMBL" id="TXK60969.1"/>
    </source>
</evidence>
<accession>A0A5C8KL83</accession>
<reference evidence="2 3" key="1">
    <citation type="submission" date="2019-08" db="EMBL/GenBank/DDBJ databases">
        <authorList>
            <person name="Karlyshev A.V."/>
        </authorList>
    </citation>
    <scope>NUCLEOTIDE SEQUENCE [LARGE SCALE GENOMIC DNA]</scope>
    <source>
        <strain evidence="2 3">Alg18-2.2</strain>
    </source>
</reference>
<dbReference type="EMBL" id="VRTS01000007">
    <property type="protein sequence ID" value="TXK60969.1"/>
    <property type="molecule type" value="Genomic_DNA"/>
</dbReference>
<keyword evidence="3" id="KW-1185">Reference proteome</keyword>
<keyword evidence="1" id="KW-1133">Transmembrane helix</keyword>
<evidence type="ECO:0000256" key="1">
    <source>
        <dbReference type="SAM" id="Phobius"/>
    </source>
</evidence>
<feature type="transmembrane region" description="Helical" evidence="1">
    <location>
        <begin position="35"/>
        <end position="58"/>
    </location>
</feature>
<name>A0A5C8KL83_9GAMM</name>
<protein>
    <recommendedName>
        <fullName evidence="4">Transmembrane protein</fullName>
    </recommendedName>
</protein>
<dbReference type="OrthoDB" id="6054159at2"/>
<feature type="transmembrane region" description="Helical" evidence="1">
    <location>
        <begin position="70"/>
        <end position="94"/>
    </location>
</feature>
<sequence length="121" mass="13459">MNETVELNLAFILFLPWYAILAVVYWVYPRQPRTLLRWGFDVASLTLASLAAVAATQWSVLNADTTFDAIWPQVLATVVSYGAFLGVMTAAFFLRRRFIIKPFLDGLRDTGRSPSATGATP</sequence>
<dbReference type="RefSeq" id="WP_147892012.1">
    <property type="nucleotide sequence ID" value="NZ_VRTS01000007.1"/>
</dbReference>
<evidence type="ECO:0000313" key="3">
    <source>
        <dbReference type="Proteomes" id="UP000321248"/>
    </source>
</evidence>
<dbReference type="AlphaFoldDB" id="A0A5C8KL83"/>
<keyword evidence="1" id="KW-0472">Membrane</keyword>
<comment type="caution">
    <text evidence="2">The sequence shown here is derived from an EMBL/GenBank/DDBJ whole genome shotgun (WGS) entry which is preliminary data.</text>
</comment>
<evidence type="ECO:0008006" key="4">
    <source>
        <dbReference type="Google" id="ProtNLM"/>
    </source>
</evidence>
<feature type="transmembrane region" description="Helical" evidence="1">
    <location>
        <begin position="6"/>
        <end position="28"/>
    </location>
</feature>
<dbReference type="Proteomes" id="UP000321248">
    <property type="component" value="Unassembled WGS sequence"/>
</dbReference>
<keyword evidence="1" id="KW-0812">Transmembrane</keyword>
<proteinExistence type="predicted"/>
<gene>
    <name evidence="2" type="ORF">FU658_10325</name>
</gene>